<feature type="DNA-binding region" description="H-T-H motif" evidence="2">
    <location>
        <begin position="53"/>
        <end position="72"/>
    </location>
</feature>
<reference evidence="5 6" key="1">
    <citation type="submission" date="2020-04" db="EMBL/GenBank/DDBJ databases">
        <authorList>
            <person name="Yoon J."/>
        </authorList>
    </citation>
    <scope>NUCLEOTIDE SEQUENCE [LARGE SCALE GENOMIC DNA]</scope>
    <source>
        <strain evidence="5 6">KMU-166</strain>
    </source>
</reference>
<dbReference type="Proteomes" id="UP000765845">
    <property type="component" value="Unassembled WGS sequence"/>
</dbReference>
<dbReference type="Gene3D" id="1.10.357.10">
    <property type="entry name" value="Tetracycline Repressor, domain 2"/>
    <property type="match status" value="1"/>
</dbReference>
<accession>A0ABX1GFP2</accession>
<feature type="region of interest" description="Disordered" evidence="3">
    <location>
        <begin position="1"/>
        <end position="27"/>
    </location>
</feature>
<evidence type="ECO:0000313" key="6">
    <source>
        <dbReference type="Proteomes" id="UP000765845"/>
    </source>
</evidence>
<dbReference type="PROSITE" id="PS50977">
    <property type="entry name" value="HTH_TETR_2"/>
    <property type="match status" value="1"/>
</dbReference>
<evidence type="ECO:0000256" key="1">
    <source>
        <dbReference type="ARBA" id="ARBA00023125"/>
    </source>
</evidence>
<feature type="domain" description="HTH tetR-type" evidence="4">
    <location>
        <begin position="30"/>
        <end position="90"/>
    </location>
</feature>
<dbReference type="InterPro" id="IPR009057">
    <property type="entry name" value="Homeodomain-like_sf"/>
</dbReference>
<comment type="caution">
    <text evidence="5">The sequence shown here is derived from an EMBL/GenBank/DDBJ whole genome shotgun (WGS) entry which is preliminary data.</text>
</comment>
<gene>
    <name evidence="5" type="ORF">HCU74_11450</name>
</gene>
<keyword evidence="6" id="KW-1185">Reference proteome</keyword>
<evidence type="ECO:0000313" key="5">
    <source>
        <dbReference type="EMBL" id="NKI18019.1"/>
    </source>
</evidence>
<dbReference type="InterPro" id="IPR001647">
    <property type="entry name" value="HTH_TetR"/>
</dbReference>
<dbReference type="RefSeq" id="WP_168450558.1">
    <property type="nucleotide sequence ID" value="NZ_JAAWWK010000004.1"/>
</dbReference>
<evidence type="ECO:0000259" key="4">
    <source>
        <dbReference type="PROSITE" id="PS50977"/>
    </source>
</evidence>
<name>A0ABX1GFP2_9GAMM</name>
<sequence length="222" mass="25852">MYDKNDTVEQHELIRPSEAMRRRPKQDRSKKVVDAIVDAAHQILLEHGRSGLSTTSLELVSGIPKSSIYQYFPNLDAIVFEVYRVVIRDMHIKGYREFPGEQEHTVKSFVYWLLDWSIEIHRRVLEIDRTLLLEHKGFWDAWQELDNNLAPNDSTEKFIYDRLKSCSDFIPSAHDMMHVHALGRAAQLMVYSLVSDNADFIDDDSFREMLARMCCAIFSVEG</sequence>
<proteinExistence type="predicted"/>
<keyword evidence="1 2" id="KW-0238">DNA-binding</keyword>
<dbReference type="SUPFAM" id="SSF46689">
    <property type="entry name" value="Homeodomain-like"/>
    <property type="match status" value="1"/>
</dbReference>
<dbReference type="EMBL" id="JAAWWK010000004">
    <property type="protein sequence ID" value="NKI18019.1"/>
    <property type="molecule type" value="Genomic_DNA"/>
</dbReference>
<protein>
    <submittedName>
        <fullName evidence="5">TetR/AcrR family transcriptional regulator</fullName>
    </submittedName>
</protein>
<evidence type="ECO:0000256" key="3">
    <source>
        <dbReference type="SAM" id="MobiDB-lite"/>
    </source>
</evidence>
<organism evidence="5 6">
    <name type="scientific">Spongiibacter thalassae</name>
    <dbReference type="NCBI Taxonomy" id="2721624"/>
    <lineage>
        <taxon>Bacteria</taxon>
        <taxon>Pseudomonadati</taxon>
        <taxon>Pseudomonadota</taxon>
        <taxon>Gammaproteobacteria</taxon>
        <taxon>Cellvibrionales</taxon>
        <taxon>Spongiibacteraceae</taxon>
        <taxon>Spongiibacter</taxon>
    </lineage>
</organism>
<evidence type="ECO:0000256" key="2">
    <source>
        <dbReference type="PROSITE-ProRule" id="PRU00335"/>
    </source>
</evidence>